<evidence type="ECO:0000256" key="1">
    <source>
        <dbReference type="SAM" id="MobiDB-lite"/>
    </source>
</evidence>
<gene>
    <name evidence="2" type="ORF">AKJ38_03425</name>
</gene>
<protein>
    <submittedName>
        <fullName evidence="2">Uncharacterized protein</fullName>
    </submittedName>
</protein>
<reference evidence="2 3" key="1">
    <citation type="journal article" date="2016" name="Sci. Rep.">
        <title>Metabolic traits of an uncultured archaeal lineage -MSBL1- from brine pools of the Red Sea.</title>
        <authorList>
            <person name="Mwirichia R."/>
            <person name="Alam I."/>
            <person name="Rashid M."/>
            <person name="Vinu M."/>
            <person name="Ba-Alawi W."/>
            <person name="Anthony Kamau A."/>
            <person name="Kamanda Ngugi D."/>
            <person name="Goker M."/>
            <person name="Klenk H.P."/>
            <person name="Bajic V."/>
            <person name="Stingl U."/>
        </authorList>
    </citation>
    <scope>NUCLEOTIDE SEQUENCE [LARGE SCALE GENOMIC DNA]</scope>
    <source>
        <strain evidence="2">SCGC-AAA259I14</strain>
    </source>
</reference>
<sequence length="70" mass="7716">MVKEKTIEFVRKNRELLCEVAEKGDTAVKPLAAAMLILVPPENKEADDADTERQTGLDRFLEEGGAVGEE</sequence>
<keyword evidence="3" id="KW-1185">Reference proteome</keyword>
<evidence type="ECO:0000313" key="3">
    <source>
        <dbReference type="Proteomes" id="UP000070414"/>
    </source>
</evidence>
<name>A0A133UQD8_9EURY</name>
<organism evidence="2 3">
    <name type="scientific">candidate division MSBL1 archaeon SCGC-AAA259I14</name>
    <dbReference type="NCBI Taxonomy" id="1698268"/>
    <lineage>
        <taxon>Archaea</taxon>
        <taxon>Methanobacteriati</taxon>
        <taxon>Methanobacteriota</taxon>
        <taxon>candidate division MSBL1</taxon>
    </lineage>
</organism>
<evidence type="ECO:0000313" key="2">
    <source>
        <dbReference type="EMBL" id="KXA96347.1"/>
    </source>
</evidence>
<dbReference type="AlphaFoldDB" id="A0A133UQD8"/>
<feature type="region of interest" description="Disordered" evidence="1">
    <location>
        <begin position="42"/>
        <end position="70"/>
    </location>
</feature>
<proteinExistence type="predicted"/>
<dbReference type="EMBL" id="LHXS01000070">
    <property type="protein sequence ID" value="KXA96347.1"/>
    <property type="molecule type" value="Genomic_DNA"/>
</dbReference>
<dbReference type="Proteomes" id="UP000070414">
    <property type="component" value="Unassembled WGS sequence"/>
</dbReference>
<feature type="compositionally biased region" description="Basic and acidic residues" evidence="1">
    <location>
        <begin position="42"/>
        <end position="62"/>
    </location>
</feature>
<accession>A0A133UQD8</accession>
<comment type="caution">
    <text evidence="2">The sequence shown here is derived from an EMBL/GenBank/DDBJ whole genome shotgun (WGS) entry which is preliminary data.</text>
</comment>